<dbReference type="HOGENOM" id="CLU_2223990_0_0_1"/>
<evidence type="ECO:0000256" key="1">
    <source>
        <dbReference type="SAM" id="SignalP"/>
    </source>
</evidence>
<evidence type="ECO:0000313" key="2">
    <source>
        <dbReference type="EMBL" id="KIM96732.1"/>
    </source>
</evidence>
<dbReference type="EMBL" id="KN832883">
    <property type="protein sequence ID" value="KIM96732.1"/>
    <property type="molecule type" value="Genomic_DNA"/>
</dbReference>
<keyword evidence="1" id="KW-0732">Signal</keyword>
<accession>A0A0C3D474</accession>
<organism evidence="2 3">
    <name type="scientific">Oidiodendron maius (strain Zn)</name>
    <dbReference type="NCBI Taxonomy" id="913774"/>
    <lineage>
        <taxon>Eukaryota</taxon>
        <taxon>Fungi</taxon>
        <taxon>Dikarya</taxon>
        <taxon>Ascomycota</taxon>
        <taxon>Pezizomycotina</taxon>
        <taxon>Leotiomycetes</taxon>
        <taxon>Leotiomycetes incertae sedis</taxon>
        <taxon>Myxotrichaceae</taxon>
        <taxon>Oidiodendron</taxon>
    </lineage>
</organism>
<reference evidence="3" key="2">
    <citation type="submission" date="2015-01" db="EMBL/GenBank/DDBJ databases">
        <title>Evolutionary Origins and Diversification of the Mycorrhizal Mutualists.</title>
        <authorList>
            <consortium name="DOE Joint Genome Institute"/>
            <consortium name="Mycorrhizal Genomics Consortium"/>
            <person name="Kohler A."/>
            <person name="Kuo A."/>
            <person name="Nagy L.G."/>
            <person name="Floudas D."/>
            <person name="Copeland A."/>
            <person name="Barry K.W."/>
            <person name="Cichocki N."/>
            <person name="Veneault-Fourrey C."/>
            <person name="LaButti K."/>
            <person name="Lindquist E.A."/>
            <person name="Lipzen A."/>
            <person name="Lundell T."/>
            <person name="Morin E."/>
            <person name="Murat C."/>
            <person name="Riley R."/>
            <person name="Ohm R."/>
            <person name="Sun H."/>
            <person name="Tunlid A."/>
            <person name="Henrissat B."/>
            <person name="Grigoriev I.V."/>
            <person name="Hibbett D.S."/>
            <person name="Martin F."/>
        </authorList>
    </citation>
    <scope>NUCLEOTIDE SEQUENCE [LARGE SCALE GENOMIC DNA]</scope>
    <source>
        <strain evidence="3">Zn</strain>
    </source>
</reference>
<proteinExistence type="predicted"/>
<dbReference type="Proteomes" id="UP000054321">
    <property type="component" value="Unassembled WGS sequence"/>
</dbReference>
<feature type="signal peptide" evidence="1">
    <location>
        <begin position="1"/>
        <end position="17"/>
    </location>
</feature>
<evidence type="ECO:0008006" key="4">
    <source>
        <dbReference type="Google" id="ProtNLM"/>
    </source>
</evidence>
<reference evidence="2 3" key="1">
    <citation type="submission" date="2014-04" db="EMBL/GenBank/DDBJ databases">
        <authorList>
            <consortium name="DOE Joint Genome Institute"/>
            <person name="Kuo A."/>
            <person name="Martino E."/>
            <person name="Perotto S."/>
            <person name="Kohler A."/>
            <person name="Nagy L.G."/>
            <person name="Floudas D."/>
            <person name="Copeland A."/>
            <person name="Barry K.W."/>
            <person name="Cichocki N."/>
            <person name="Veneault-Fourrey C."/>
            <person name="LaButti K."/>
            <person name="Lindquist E.A."/>
            <person name="Lipzen A."/>
            <person name="Lundell T."/>
            <person name="Morin E."/>
            <person name="Murat C."/>
            <person name="Sun H."/>
            <person name="Tunlid A."/>
            <person name="Henrissat B."/>
            <person name="Grigoriev I.V."/>
            <person name="Hibbett D.S."/>
            <person name="Martin F."/>
            <person name="Nordberg H.P."/>
            <person name="Cantor M.N."/>
            <person name="Hua S.X."/>
        </authorList>
    </citation>
    <scope>NUCLEOTIDE SEQUENCE [LARGE SCALE GENOMIC DNA]</scope>
    <source>
        <strain evidence="2 3">Zn</strain>
    </source>
</reference>
<dbReference type="InParanoid" id="A0A0C3D474"/>
<evidence type="ECO:0000313" key="3">
    <source>
        <dbReference type="Proteomes" id="UP000054321"/>
    </source>
</evidence>
<protein>
    <recommendedName>
        <fullName evidence="4">Secreted protein</fullName>
    </recommendedName>
</protein>
<sequence length="106" mass="11762">MLQTILFYPLLFHYACATTIKAWSAKNELLGEVSACSGTILSENYPSLHRYEVIYNSAHVCWANDYGQCLFVSKSSGYINYYQDTSIFSGYIACGALGCDEVNIGC</sequence>
<feature type="chain" id="PRO_5002162996" description="Secreted protein" evidence="1">
    <location>
        <begin position="18"/>
        <end position="106"/>
    </location>
</feature>
<name>A0A0C3D474_OIDMZ</name>
<dbReference type="AlphaFoldDB" id="A0A0C3D474"/>
<keyword evidence="3" id="KW-1185">Reference proteome</keyword>
<gene>
    <name evidence="2" type="ORF">OIDMADRAFT_20639</name>
</gene>